<protein>
    <submittedName>
        <fullName evidence="2">Uncharacterized protein</fullName>
    </submittedName>
</protein>
<feature type="compositionally biased region" description="Low complexity" evidence="1">
    <location>
        <begin position="363"/>
        <end position="402"/>
    </location>
</feature>
<dbReference type="RefSeq" id="WP_208198050.1">
    <property type="nucleotide sequence ID" value="NZ_CP076023.1"/>
</dbReference>
<keyword evidence="3" id="KW-1185">Reference proteome</keyword>
<evidence type="ECO:0000313" key="2">
    <source>
        <dbReference type="EMBL" id="QWC16894.1"/>
    </source>
</evidence>
<feature type="region of interest" description="Disordered" evidence="1">
    <location>
        <begin position="352"/>
        <end position="402"/>
    </location>
</feature>
<accession>A0ABX8GNX7</accession>
<dbReference type="Proteomes" id="UP000679335">
    <property type="component" value="Chromosome"/>
</dbReference>
<organism evidence="2 3">
    <name type="scientific">Cellulomonas dongxiuzhuiae</name>
    <dbReference type="NCBI Taxonomy" id="2819979"/>
    <lineage>
        <taxon>Bacteria</taxon>
        <taxon>Bacillati</taxon>
        <taxon>Actinomycetota</taxon>
        <taxon>Actinomycetes</taxon>
        <taxon>Micrococcales</taxon>
        <taxon>Cellulomonadaceae</taxon>
        <taxon>Cellulomonas</taxon>
    </lineage>
</organism>
<evidence type="ECO:0000313" key="3">
    <source>
        <dbReference type="Proteomes" id="UP000679335"/>
    </source>
</evidence>
<feature type="region of interest" description="Disordered" evidence="1">
    <location>
        <begin position="264"/>
        <end position="284"/>
    </location>
</feature>
<evidence type="ECO:0000256" key="1">
    <source>
        <dbReference type="SAM" id="MobiDB-lite"/>
    </source>
</evidence>
<proteinExistence type="predicted"/>
<sequence length="402" mass="42772">MSIVDDAIAQDVRTYAAQVRAALADLGQENVDDLTDGLEVNLADALADDGRAHGGSLVDEFGTPEAYAAELRSAAGLAAAGRKERTESVFRAALLAPWREANDVVRTALARLRGTRWFPGVEDLLVALRPAWWVLRGWALAHLVLNMVGAEPYPFWVPSSSGGWVLMILAVVASAQWGRGEWRAGPRWDRVLQVLSRVLALAALILVLTLPGAHRNDVAMAEAWVDTPAEDGVFVAGEPASNLFVYDADGNPVEGAQVFDQQGRPVTTEPHGGTPWLQQEHWPDGADEPLLHVGVPGLNGETRWNVFPLHSLSRGEFPDGAPLDVTDERVRKQVLAPSWPFAAAAAVLPWQKATGGPQPTPTPSATAPVEEAPAPVEEAPAPADDAPAPDAPADAEPAPTTP</sequence>
<gene>
    <name evidence="2" type="ORF">KKR89_04505</name>
</gene>
<reference evidence="2 3" key="1">
    <citation type="submission" date="2021-05" db="EMBL/GenBank/DDBJ databases">
        <title>Novel species in genus Cellulomonas.</title>
        <authorList>
            <person name="Zhang G."/>
        </authorList>
    </citation>
    <scope>NUCLEOTIDE SEQUENCE [LARGE SCALE GENOMIC DNA]</scope>
    <source>
        <strain evidence="3">zg-ZUI157</strain>
    </source>
</reference>
<dbReference type="EMBL" id="CP076023">
    <property type="protein sequence ID" value="QWC16894.1"/>
    <property type="molecule type" value="Genomic_DNA"/>
</dbReference>
<name>A0ABX8GNX7_9CELL</name>